<dbReference type="PANTHER" id="PTHR44196">
    <property type="entry name" value="DEHYDROGENASE/REDUCTASE SDR FAMILY MEMBER 7B"/>
    <property type="match status" value="1"/>
</dbReference>
<evidence type="ECO:0000313" key="5">
    <source>
        <dbReference type="Proteomes" id="UP000297617"/>
    </source>
</evidence>
<proteinExistence type="inferred from homology"/>
<evidence type="ECO:0000256" key="2">
    <source>
        <dbReference type="ARBA" id="ARBA00023002"/>
    </source>
</evidence>
<evidence type="ECO:0000256" key="3">
    <source>
        <dbReference type="RuleBase" id="RU000363"/>
    </source>
</evidence>
<dbReference type="PRINTS" id="PR00081">
    <property type="entry name" value="GDHRDH"/>
</dbReference>
<sequence length="285" mass="31265">MTDTNHVGNHKLAFISGGGGAIACEIAIQLDKAGYHLLLSDINLEKMTSIVSKLKRKPELFVCDQTNPNEIQSLIETIKEKYPNIDVLINNAGYTKEGPFITQTDTDIQRQLWINLISPIKLIHGILPLMLKRGKGSIVSIVSVGGIIALADSSIYSAGKFGLRGFLTALYEEVKHTNIKISGIYPSAVDTPMLLHEALNGGTALNWINKVQSPKKVADAVLLGIKRGTLEIYVPYSDGLVSRLVAVFPWLIGTLSPILKWIGERSKRKWLAEKGIQIPTKTNLE</sequence>
<dbReference type="PANTHER" id="PTHR44196:SF1">
    <property type="entry name" value="DEHYDROGENASE_REDUCTASE SDR FAMILY MEMBER 7B"/>
    <property type="match status" value="1"/>
</dbReference>
<evidence type="ECO:0000313" key="4">
    <source>
        <dbReference type="EMBL" id="TGK48141.1"/>
    </source>
</evidence>
<dbReference type="InterPro" id="IPR002347">
    <property type="entry name" value="SDR_fam"/>
</dbReference>
<reference evidence="5" key="1">
    <citation type="journal article" date="2019" name="PLoS Negl. Trop. Dis.">
        <title>Revisiting the worldwide diversity of Leptospira species in the environment.</title>
        <authorList>
            <person name="Vincent A.T."/>
            <person name="Schiettekatte O."/>
            <person name="Bourhy P."/>
            <person name="Veyrier F.J."/>
            <person name="Picardeau M."/>
        </authorList>
    </citation>
    <scope>NUCLEOTIDE SEQUENCE [LARGE SCALE GENOMIC DNA]</scope>
    <source>
        <strain evidence="5">201800295</strain>
    </source>
</reference>
<dbReference type="Proteomes" id="UP000297617">
    <property type="component" value="Unassembled WGS sequence"/>
</dbReference>
<organism evidence="4 5">
    <name type="scientific">Leptospira bouyouniensis</name>
    <dbReference type="NCBI Taxonomy" id="2484911"/>
    <lineage>
        <taxon>Bacteria</taxon>
        <taxon>Pseudomonadati</taxon>
        <taxon>Spirochaetota</taxon>
        <taxon>Spirochaetia</taxon>
        <taxon>Leptospirales</taxon>
        <taxon>Leptospiraceae</taxon>
        <taxon>Leptospira</taxon>
    </lineage>
</organism>
<dbReference type="SUPFAM" id="SSF51735">
    <property type="entry name" value="NAD(P)-binding Rossmann-fold domains"/>
    <property type="match status" value="1"/>
</dbReference>
<keyword evidence="2" id="KW-0560">Oxidoreductase</keyword>
<dbReference type="Pfam" id="PF00106">
    <property type="entry name" value="adh_short"/>
    <property type="match status" value="1"/>
</dbReference>
<keyword evidence="5" id="KW-1185">Reference proteome</keyword>
<dbReference type="EMBL" id="RQFD01000015">
    <property type="protein sequence ID" value="TGK48141.1"/>
    <property type="molecule type" value="Genomic_DNA"/>
</dbReference>
<accession>A0ABY2L2G7</accession>
<dbReference type="InterPro" id="IPR036291">
    <property type="entry name" value="NAD(P)-bd_dom_sf"/>
</dbReference>
<name>A0ABY2L2G7_9LEPT</name>
<gene>
    <name evidence="4" type="ORF">EHQ10_10375</name>
</gene>
<protein>
    <submittedName>
        <fullName evidence="4">SDR family NAD(P)-dependent oxidoreductase</fullName>
    </submittedName>
</protein>
<dbReference type="PRINTS" id="PR00080">
    <property type="entry name" value="SDRFAMILY"/>
</dbReference>
<dbReference type="CDD" id="cd05233">
    <property type="entry name" value="SDR_c"/>
    <property type="match status" value="1"/>
</dbReference>
<comment type="caution">
    <text evidence="4">The sequence shown here is derived from an EMBL/GenBank/DDBJ whole genome shotgun (WGS) entry which is preliminary data.</text>
</comment>
<dbReference type="RefSeq" id="WP_135754055.1">
    <property type="nucleotide sequence ID" value="NZ_RQFD01000015.1"/>
</dbReference>
<dbReference type="Gene3D" id="3.40.50.720">
    <property type="entry name" value="NAD(P)-binding Rossmann-like Domain"/>
    <property type="match status" value="1"/>
</dbReference>
<comment type="similarity">
    <text evidence="1 3">Belongs to the short-chain dehydrogenases/reductases (SDR) family.</text>
</comment>
<evidence type="ECO:0000256" key="1">
    <source>
        <dbReference type="ARBA" id="ARBA00006484"/>
    </source>
</evidence>